<feature type="compositionally biased region" description="Pro residues" evidence="2">
    <location>
        <begin position="1"/>
        <end position="21"/>
    </location>
</feature>
<comment type="similarity">
    <text evidence="1">Belongs to the GeBP family.</text>
</comment>
<evidence type="ECO:0000313" key="5">
    <source>
        <dbReference type="Proteomes" id="UP001634007"/>
    </source>
</evidence>
<evidence type="ECO:0000256" key="2">
    <source>
        <dbReference type="SAM" id="MobiDB-lite"/>
    </source>
</evidence>
<protein>
    <recommendedName>
        <fullName evidence="3">Glabrous enhancer-binding protein-like DBD domain-containing protein</fullName>
    </recommendedName>
</protein>
<feature type="region of interest" description="Disordered" evidence="2">
    <location>
        <begin position="1"/>
        <end position="50"/>
    </location>
</feature>
<dbReference type="PANTHER" id="PTHR31662:SF8">
    <property type="entry name" value="EXPRESSED PROTEIN"/>
    <property type="match status" value="1"/>
</dbReference>
<dbReference type="InterPro" id="IPR007592">
    <property type="entry name" value="GEBP"/>
</dbReference>
<organism evidence="4 5">
    <name type="scientific">Eucalyptus globulus</name>
    <name type="common">Tasmanian blue gum</name>
    <dbReference type="NCBI Taxonomy" id="34317"/>
    <lineage>
        <taxon>Eukaryota</taxon>
        <taxon>Viridiplantae</taxon>
        <taxon>Streptophyta</taxon>
        <taxon>Embryophyta</taxon>
        <taxon>Tracheophyta</taxon>
        <taxon>Spermatophyta</taxon>
        <taxon>Magnoliopsida</taxon>
        <taxon>eudicotyledons</taxon>
        <taxon>Gunneridae</taxon>
        <taxon>Pentapetalae</taxon>
        <taxon>rosids</taxon>
        <taxon>malvids</taxon>
        <taxon>Myrtales</taxon>
        <taxon>Myrtaceae</taxon>
        <taxon>Myrtoideae</taxon>
        <taxon>Eucalypteae</taxon>
        <taxon>Eucalyptus</taxon>
    </lineage>
</organism>
<sequence>MDSSSPTPPPPPPPPLEPPSKLPIKRKSPHPAASPDHPRRRDPAASPPSKFHRIWSEADEIRFLQCLLDCASSQRLSFPRDLRVFYRRFSAASAASQPYSNSQLYEKLRGLRKKFRAVSSRLDRGALDPSRLSPHDRALFDLSERLWAPKYASVSPFAAGNGTGNGNGNGGGGSGDVVPDDGVGLVGVRVSFAPELHLGSKGRDEYGKGVICCAEEEEDDEEEAEEEWEEDYVADDVHGNANGADAARGDCRGGLKMKEVNVDCDFGGREDRVVISNETTAGLGGGGVGGIGELVKRAALDVFDQSLEEVKAGFSQEPPLRCYCRCSCLSESLDSSFGAFKDRPRHLLDQRSAELDVFGRRLRMIIEEVLTRK</sequence>
<keyword evidence="5" id="KW-1185">Reference proteome</keyword>
<gene>
    <name evidence="4" type="ORF">ACJRO7_024734</name>
</gene>
<evidence type="ECO:0000256" key="1">
    <source>
        <dbReference type="ARBA" id="ARBA00010820"/>
    </source>
</evidence>
<dbReference type="Pfam" id="PF04504">
    <property type="entry name" value="GeBP-like_DBD"/>
    <property type="match status" value="1"/>
</dbReference>
<comment type="caution">
    <text evidence="4">The sequence shown here is derived from an EMBL/GenBank/DDBJ whole genome shotgun (WGS) entry which is preliminary data.</text>
</comment>
<feature type="domain" description="Glabrous enhancer-binding protein-like DBD" evidence="3">
    <location>
        <begin position="51"/>
        <end position="147"/>
    </location>
</feature>
<dbReference type="Proteomes" id="UP001634007">
    <property type="component" value="Unassembled WGS sequence"/>
</dbReference>
<dbReference type="PANTHER" id="PTHR31662">
    <property type="entry name" value="BNAANNG10740D PROTEIN-RELATED"/>
    <property type="match status" value="1"/>
</dbReference>
<dbReference type="InterPro" id="IPR053932">
    <property type="entry name" value="GeBP-like_DBD"/>
</dbReference>
<name>A0ABD3KDB6_EUCGL</name>
<proteinExistence type="inferred from homology"/>
<accession>A0ABD3KDB6</accession>
<dbReference type="EMBL" id="JBJKBG010000006">
    <property type="protein sequence ID" value="KAL3735652.1"/>
    <property type="molecule type" value="Genomic_DNA"/>
</dbReference>
<evidence type="ECO:0000313" key="4">
    <source>
        <dbReference type="EMBL" id="KAL3735652.1"/>
    </source>
</evidence>
<reference evidence="4 5" key="1">
    <citation type="submission" date="2024-11" db="EMBL/GenBank/DDBJ databases">
        <title>Chromosome-level genome assembly of Eucalyptus globulus Labill. provides insights into its genome evolution.</title>
        <authorList>
            <person name="Li X."/>
        </authorList>
    </citation>
    <scope>NUCLEOTIDE SEQUENCE [LARGE SCALE GENOMIC DNA]</scope>
    <source>
        <strain evidence="4">CL2024</strain>
        <tissue evidence="4">Fresh tender leaves</tissue>
    </source>
</reference>
<evidence type="ECO:0000259" key="3">
    <source>
        <dbReference type="Pfam" id="PF04504"/>
    </source>
</evidence>
<dbReference type="AlphaFoldDB" id="A0ABD3KDB6"/>
<dbReference type="GO" id="GO:0010468">
    <property type="term" value="P:regulation of gene expression"/>
    <property type="evidence" value="ECO:0007669"/>
    <property type="project" value="UniProtKB-ARBA"/>
</dbReference>